<proteinExistence type="predicted"/>
<dbReference type="AlphaFoldDB" id="A0A6A7ATJ9"/>
<dbReference type="OrthoDB" id="3794105at2759"/>
<name>A0A6A7ATJ9_9PLEO</name>
<feature type="compositionally biased region" description="Basic residues" evidence="1">
    <location>
        <begin position="84"/>
        <end position="94"/>
    </location>
</feature>
<gene>
    <name evidence="2" type="ORF">T440DRAFT_522588</name>
</gene>
<evidence type="ECO:0000313" key="3">
    <source>
        <dbReference type="Proteomes" id="UP000799423"/>
    </source>
</evidence>
<evidence type="ECO:0000313" key="2">
    <source>
        <dbReference type="EMBL" id="KAF2845458.1"/>
    </source>
</evidence>
<feature type="region of interest" description="Disordered" evidence="1">
    <location>
        <begin position="83"/>
        <end position="116"/>
    </location>
</feature>
<reference evidence="2" key="1">
    <citation type="submission" date="2020-01" db="EMBL/GenBank/DDBJ databases">
        <authorList>
            <consortium name="DOE Joint Genome Institute"/>
            <person name="Haridas S."/>
            <person name="Albert R."/>
            <person name="Binder M."/>
            <person name="Bloem J."/>
            <person name="Labutti K."/>
            <person name="Salamov A."/>
            <person name="Andreopoulos B."/>
            <person name="Baker S.E."/>
            <person name="Barry K."/>
            <person name="Bills G."/>
            <person name="Bluhm B.H."/>
            <person name="Cannon C."/>
            <person name="Castanera R."/>
            <person name="Culley D.E."/>
            <person name="Daum C."/>
            <person name="Ezra D."/>
            <person name="Gonzalez J.B."/>
            <person name="Henrissat B."/>
            <person name="Kuo A."/>
            <person name="Liang C."/>
            <person name="Lipzen A."/>
            <person name="Lutzoni F."/>
            <person name="Magnuson J."/>
            <person name="Mondo S."/>
            <person name="Nolan M."/>
            <person name="Ohm R."/>
            <person name="Pangilinan J."/>
            <person name="Park H.-J."/>
            <person name="Ramirez L."/>
            <person name="Alfaro M."/>
            <person name="Sun H."/>
            <person name="Tritt A."/>
            <person name="Yoshinaga Y."/>
            <person name="Zwiers L.-H."/>
            <person name="Turgeon B.G."/>
            <person name="Goodwin S.B."/>
            <person name="Spatafora J.W."/>
            <person name="Crous P.W."/>
            <person name="Grigoriev I.V."/>
        </authorList>
    </citation>
    <scope>NUCLEOTIDE SEQUENCE</scope>
    <source>
        <strain evidence="2">IPT5</strain>
    </source>
</reference>
<keyword evidence="3" id="KW-1185">Reference proteome</keyword>
<organism evidence="2 3">
    <name type="scientific">Plenodomus tracheiphilus IPT5</name>
    <dbReference type="NCBI Taxonomy" id="1408161"/>
    <lineage>
        <taxon>Eukaryota</taxon>
        <taxon>Fungi</taxon>
        <taxon>Dikarya</taxon>
        <taxon>Ascomycota</taxon>
        <taxon>Pezizomycotina</taxon>
        <taxon>Dothideomycetes</taxon>
        <taxon>Pleosporomycetidae</taxon>
        <taxon>Pleosporales</taxon>
        <taxon>Pleosporineae</taxon>
        <taxon>Leptosphaeriaceae</taxon>
        <taxon>Plenodomus</taxon>
    </lineage>
</organism>
<dbReference type="EMBL" id="MU006346">
    <property type="protein sequence ID" value="KAF2845458.1"/>
    <property type="molecule type" value="Genomic_DNA"/>
</dbReference>
<accession>A0A6A7ATJ9</accession>
<sequence length="116" mass="13450">MLGLLHLQNKLVDITRFFCLKFLNYHTRMSLSIEPFPYLEDDMGYHINMGKFLVVHYAGLSSHEGGYSVDQLDNLPDDITQHLQQRHSRLKSQGRFKDPPGSDVQEWEDVSSNLEV</sequence>
<protein>
    <submittedName>
        <fullName evidence="2">Uncharacterized protein</fullName>
    </submittedName>
</protein>
<evidence type="ECO:0000256" key="1">
    <source>
        <dbReference type="SAM" id="MobiDB-lite"/>
    </source>
</evidence>
<dbReference type="Proteomes" id="UP000799423">
    <property type="component" value="Unassembled WGS sequence"/>
</dbReference>